<dbReference type="GO" id="GO:0033617">
    <property type="term" value="P:mitochondrial respiratory chain complex IV assembly"/>
    <property type="evidence" value="ECO:0007669"/>
    <property type="project" value="TreeGrafter"/>
</dbReference>
<dbReference type="AlphaFoldDB" id="A0AAD8GST6"/>
<dbReference type="EMBL" id="JAUIZM010000012">
    <property type="protein sequence ID" value="KAK1353903.1"/>
    <property type="molecule type" value="Genomic_DNA"/>
</dbReference>
<evidence type="ECO:0000256" key="1">
    <source>
        <dbReference type="ARBA" id="ARBA00007785"/>
    </source>
</evidence>
<keyword evidence="4" id="KW-1185">Reference proteome</keyword>
<evidence type="ECO:0000256" key="2">
    <source>
        <dbReference type="ARBA" id="ARBA00023157"/>
    </source>
</evidence>
<reference evidence="3" key="2">
    <citation type="submission" date="2023-05" db="EMBL/GenBank/DDBJ databases">
        <authorList>
            <person name="Schelkunov M.I."/>
        </authorList>
    </citation>
    <scope>NUCLEOTIDE SEQUENCE</scope>
    <source>
        <strain evidence="3">Hsosn_3</strain>
        <tissue evidence="3">Leaf</tissue>
    </source>
</reference>
<sequence length="190" mass="21488">MVSLTSPSLVDFLFQGVSFSRVSSLTIKNQLKCILFKEQNHFWSRPNYNSVKPGRFLQNRKTGEGRMAKSCKGLAAELVKCLSESDCVSVENRPFRDCAKEQIPCISSECVGLRETYFNCKRGQIDMRARIRGNKGESLMFLWNLEPKGQFYSLKVKNQSNPPIISVSKELVILSLLLRAFPTALVKGRS</sequence>
<dbReference type="InterPro" id="IPR018793">
    <property type="entry name" value="Cyt_c_oxidase_assmbl_Pet191"/>
</dbReference>
<proteinExistence type="inferred from homology"/>
<evidence type="ECO:0000313" key="4">
    <source>
        <dbReference type="Proteomes" id="UP001237642"/>
    </source>
</evidence>
<evidence type="ECO:0008006" key="5">
    <source>
        <dbReference type="Google" id="ProtNLM"/>
    </source>
</evidence>
<reference evidence="3" key="1">
    <citation type="submission" date="2023-02" db="EMBL/GenBank/DDBJ databases">
        <title>Genome of toxic invasive species Heracleum sosnowskyi carries increased number of genes despite the absence of recent whole-genome duplications.</title>
        <authorList>
            <person name="Schelkunov M."/>
            <person name="Shtratnikova V."/>
            <person name="Makarenko M."/>
            <person name="Klepikova A."/>
            <person name="Omelchenko D."/>
            <person name="Novikova G."/>
            <person name="Obukhova E."/>
            <person name="Bogdanov V."/>
            <person name="Penin A."/>
            <person name="Logacheva M."/>
        </authorList>
    </citation>
    <scope>NUCLEOTIDE SEQUENCE</scope>
    <source>
        <strain evidence="3">Hsosn_3</strain>
        <tissue evidence="3">Leaf</tissue>
    </source>
</reference>
<evidence type="ECO:0000313" key="3">
    <source>
        <dbReference type="EMBL" id="KAK1353903.1"/>
    </source>
</evidence>
<dbReference type="Pfam" id="PF10203">
    <property type="entry name" value="Pet191_N"/>
    <property type="match status" value="1"/>
</dbReference>
<comment type="similarity">
    <text evidence="1">Belongs to the PET191 family.</text>
</comment>
<name>A0AAD8GST6_9APIA</name>
<organism evidence="3 4">
    <name type="scientific">Heracleum sosnowskyi</name>
    <dbReference type="NCBI Taxonomy" id="360622"/>
    <lineage>
        <taxon>Eukaryota</taxon>
        <taxon>Viridiplantae</taxon>
        <taxon>Streptophyta</taxon>
        <taxon>Embryophyta</taxon>
        <taxon>Tracheophyta</taxon>
        <taxon>Spermatophyta</taxon>
        <taxon>Magnoliopsida</taxon>
        <taxon>eudicotyledons</taxon>
        <taxon>Gunneridae</taxon>
        <taxon>Pentapetalae</taxon>
        <taxon>asterids</taxon>
        <taxon>campanulids</taxon>
        <taxon>Apiales</taxon>
        <taxon>Apiaceae</taxon>
        <taxon>Apioideae</taxon>
        <taxon>apioid superclade</taxon>
        <taxon>Tordylieae</taxon>
        <taxon>Tordyliinae</taxon>
        <taxon>Heracleum</taxon>
    </lineage>
</organism>
<accession>A0AAD8GST6</accession>
<protein>
    <recommendedName>
        <fullName evidence="5">Cytochrome c oxidase assembly factor 5</fullName>
    </recommendedName>
</protein>
<dbReference type="Proteomes" id="UP001237642">
    <property type="component" value="Unassembled WGS sequence"/>
</dbReference>
<keyword evidence="2" id="KW-1015">Disulfide bond</keyword>
<dbReference type="PANTHER" id="PTHR28627">
    <property type="entry name" value="CYTOCHROME C OXIDASE ASSEMBLY FACTOR 5"/>
    <property type="match status" value="1"/>
</dbReference>
<gene>
    <name evidence="3" type="ORF">POM88_052268</name>
</gene>
<dbReference type="GO" id="GO:0005739">
    <property type="term" value="C:mitochondrion"/>
    <property type="evidence" value="ECO:0007669"/>
    <property type="project" value="TreeGrafter"/>
</dbReference>
<dbReference type="PANTHER" id="PTHR28627:SF1">
    <property type="entry name" value="CYTOCHROME C OXIDASE ASSEMBLY FACTOR 5"/>
    <property type="match status" value="1"/>
</dbReference>
<comment type="caution">
    <text evidence="3">The sequence shown here is derived from an EMBL/GenBank/DDBJ whole genome shotgun (WGS) entry which is preliminary data.</text>
</comment>